<feature type="domain" description="Homeobox" evidence="12">
    <location>
        <begin position="94"/>
        <end position="149"/>
    </location>
</feature>
<evidence type="ECO:0000256" key="4">
    <source>
        <dbReference type="ARBA" id="ARBA00023125"/>
    </source>
</evidence>
<feature type="compositionally biased region" description="Low complexity" evidence="11">
    <location>
        <begin position="27"/>
        <end position="40"/>
    </location>
</feature>
<feature type="region of interest" description="Disordered" evidence="11">
    <location>
        <begin position="149"/>
        <end position="180"/>
    </location>
</feature>
<evidence type="ECO:0000256" key="7">
    <source>
        <dbReference type="ARBA" id="ARBA00023242"/>
    </source>
</evidence>
<feature type="compositionally biased region" description="Basic and acidic residues" evidence="11">
    <location>
        <begin position="169"/>
        <end position="180"/>
    </location>
</feature>
<dbReference type="PANTHER" id="PTHR45940">
    <property type="entry name" value="WUSCHEL-RELATED HOMEOBOX 1-RELATED"/>
    <property type="match status" value="1"/>
</dbReference>
<dbReference type="SMART" id="SM00389">
    <property type="entry name" value="HOX"/>
    <property type="match status" value="1"/>
</dbReference>
<dbReference type="PROSITE" id="PS50071">
    <property type="entry name" value="HOMEOBOX_2"/>
    <property type="match status" value="1"/>
</dbReference>
<evidence type="ECO:0000256" key="5">
    <source>
        <dbReference type="ARBA" id="ARBA00023155"/>
    </source>
</evidence>
<keyword evidence="3" id="KW-0805">Transcription regulation</keyword>
<keyword evidence="2" id="KW-0217">Developmental protein</keyword>
<reference evidence="13 14" key="1">
    <citation type="submission" date="2020-10" db="EMBL/GenBank/DDBJ databases">
        <title>The Coptis chinensis genome and diversification of protoberbering-type alkaloids.</title>
        <authorList>
            <person name="Wang B."/>
            <person name="Shu S."/>
            <person name="Song C."/>
            <person name="Liu Y."/>
        </authorList>
    </citation>
    <scope>NUCLEOTIDE SEQUENCE [LARGE SCALE GENOMIC DNA]</scope>
    <source>
        <strain evidence="13">HL-2020</strain>
        <tissue evidence="13">Leaf</tissue>
    </source>
</reference>
<gene>
    <name evidence="13" type="ORF">IFM89_014911</name>
</gene>
<organism evidence="13 14">
    <name type="scientific">Coptis chinensis</name>
    <dbReference type="NCBI Taxonomy" id="261450"/>
    <lineage>
        <taxon>Eukaryota</taxon>
        <taxon>Viridiplantae</taxon>
        <taxon>Streptophyta</taxon>
        <taxon>Embryophyta</taxon>
        <taxon>Tracheophyta</taxon>
        <taxon>Spermatophyta</taxon>
        <taxon>Magnoliopsida</taxon>
        <taxon>Ranunculales</taxon>
        <taxon>Ranunculaceae</taxon>
        <taxon>Coptidoideae</taxon>
        <taxon>Coptis</taxon>
    </lineage>
</organism>
<dbReference type="GO" id="GO:0003700">
    <property type="term" value="F:DNA-binding transcription factor activity"/>
    <property type="evidence" value="ECO:0007669"/>
    <property type="project" value="InterPro"/>
</dbReference>
<dbReference type="Gene3D" id="1.10.10.60">
    <property type="entry name" value="Homeodomain-like"/>
    <property type="match status" value="1"/>
</dbReference>
<keyword evidence="6" id="KW-0804">Transcription</keyword>
<evidence type="ECO:0000256" key="11">
    <source>
        <dbReference type="SAM" id="MobiDB-lite"/>
    </source>
</evidence>
<comment type="subcellular location">
    <subcellularLocation>
        <location evidence="1 9 10">Nucleus</location>
    </subcellularLocation>
</comment>
<protein>
    <recommendedName>
        <fullName evidence="12">Homeobox domain-containing protein</fullName>
    </recommendedName>
</protein>
<evidence type="ECO:0000256" key="2">
    <source>
        <dbReference type="ARBA" id="ARBA00022473"/>
    </source>
</evidence>
<comment type="caution">
    <text evidence="13">The sequence shown here is derived from an EMBL/GenBank/DDBJ whole genome shotgun (WGS) entry which is preliminary data.</text>
</comment>
<proteinExistence type="inferred from homology"/>
<keyword evidence="4 9" id="KW-0238">DNA-binding</keyword>
<keyword evidence="14" id="KW-1185">Reference proteome</keyword>
<feature type="DNA-binding region" description="Homeobox" evidence="9">
    <location>
        <begin position="96"/>
        <end position="150"/>
    </location>
</feature>
<dbReference type="PANTHER" id="PTHR45940:SF13">
    <property type="entry name" value="WUSCHEL-RELATED HOMEOBOX 1"/>
    <property type="match status" value="1"/>
</dbReference>
<accession>A0A835LM77</accession>
<dbReference type="OrthoDB" id="1918181at2759"/>
<dbReference type="EMBL" id="JADFTS010000008">
    <property type="protein sequence ID" value="KAF9592421.1"/>
    <property type="molecule type" value="Genomic_DNA"/>
</dbReference>
<dbReference type="InterPro" id="IPR044555">
    <property type="entry name" value="WUSCHEL-like"/>
</dbReference>
<dbReference type="FunFam" id="1.10.10.60:FF:000146">
    <property type="entry name" value="WUSCHEL-related homeobox 4"/>
    <property type="match status" value="1"/>
</dbReference>
<dbReference type="Pfam" id="PF00046">
    <property type="entry name" value="Homeodomain"/>
    <property type="match status" value="1"/>
</dbReference>
<dbReference type="SUPFAM" id="SSF46689">
    <property type="entry name" value="Homeodomain-like"/>
    <property type="match status" value="1"/>
</dbReference>
<evidence type="ECO:0000259" key="12">
    <source>
        <dbReference type="PROSITE" id="PS50071"/>
    </source>
</evidence>
<dbReference type="InterPro" id="IPR001356">
    <property type="entry name" value="HD"/>
</dbReference>
<feature type="region of interest" description="Disordered" evidence="11">
    <location>
        <begin position="13"/>
        <end position="41"/>
    </location>
</feature>
<evidence type="ECO:0000256" key="8">
    <source>
        <dbReference type="ARBA" id="ARBA00024040"/>
    </source>
</evidence>
<dbReference type="GO" id="GO:0099402">
    <property type="term" value="P:plant organ development"/>
    <property type="evidence" value="ECO:0007669"/>
    <property type="project" value="InterPro"/>
</dbReference>
<dbReference type="AlphaFoldDB" id="A0A835LM77"/>
<keyword evidence="5 9" id="KW-0371">Homeobox</keyword>
<comment type="similarity">
    <text evidence="8">Belongs to the WUS homeobox family.</text>
</comment>
<evidence type="ECO:0000256" key="6">
    <source>
        <dbReference type="ARBA" id="ARBA00023163"/>
    </source>
</evidence>
<sequence>MWMMGCSDASDSFNSRKLRPLMPRPATTSNTTANGGATSTHPYLSRINGSELFGRNNHHFGKILYASLAAISEQSKRDYNASPTIVSSSRWNPTPEQIQTLEELYRRGTRTPTSDQIQHITAQLRRYGKIEGKNVFYWFQNHKARERQKRRRRCESIEEDQQQQNTENLDNKEAESSRTSFEVEQHAKNWGFSTNCSTVTEVRGFILSLFSFFILLHSFLSVGANVLKLHCVVVCRVFVLAFRLISISMCFQESASEKAAETSERIQFEEGELQHTIRSSERHTTWPMKQISCSNTTTPTSTTTASAAIATTFMNPRHINTQNFSIFLKPHQLEYEEQHGESHTLQLFPVRQDDFESGANVAKESELRIETVNTNGSPQQFFKFL</sequence>
<keyword evidence="7 9" id="KW-0539">Nucleus</keyword>
<evidence type="ECO:0000256" key="9">
    <source>
        <dbReference type="PROSITE-ProRule" id="PRU00108"/>
    </source>
</evidence>
<name>A0A835LM77_9MAGN</name>
<evidence type="ECO:0000256" key="10">
    <source>
        <dbReference type="RuleBase" id="RU000682"/>
    </source>
</evidence>
<dbReference type="InterPro" id="IPR009057">
    <property type="entry name" value="Homeodomain-like_sf"/>
</dbReference>
<dbReference type="GO" id="GO:0005634">
    <property type="term" value="C:nucleus"/>
    <property type="evidence" value="ECO:0007669"/>
    <property type="project" value="UniProtKB-SubCell"/>
</dbReference>
<evidence type="ECO:0000313" key="13">
    <source>
        <dbReference type="EMBL" id="KAF9592421.1"/>
    </source>
</evidence>
<evidence type="ECO:0000256" key="1">
    <source>
        <dbReference type="ARBA" id="ARBA00004123"/>
    </source>
</evidence>
<evidence type="ECO:0000256" key="3">
    <source>
        <dbReference type="ARBA" id="ARBA00023015"/>
    </source>
</evidence>
<dbReference type="CDD" id="cd00086">
    <property type="entry name" value="homeodomain"/>
    <property type="match status" value="1"/>
</dbReference>
<evidence type="ECO:0000313" key="14">
    <source>
        <dbReference type="Proteomes" id="UP000631114"/>
    </source>
</evidence>
<dbReference type="Proteomes" id="UP000631114">
    <property type="component" value="Unassembled WGS sequence"/>
</dbReference>
<dbReference type="GO" id="GO:0003677">
    <property type="term" value="F:DNA binding"/>
    <property type="evidence" value="ECO:0007669"/>
    <property type="project" value="UniProtKB-UniRule"/>
</dbReference>